<dbReference type="EMBL" id="CAAALY010133064">
    <property type="protein sequence ID" value="VEL32325.1"/>
    <property type="molecule type" value="Genomic_DNA"/>
</dbReference>
<comment type="caution">
    <text evidence="1">The sequence shown here is derived from an EMBL/GenBank/DDBJ whole genome shotgun (WGS) entry which is preliminary data.</text>
</comment>
<reference evidence="1" key="1">
    <citation type="submission" date="2018-11" db="EMBL/GenBank/DDBJ databases">
        <authorList>
            <consortium name="Pathogen Informatics"/>
        </authorList>
    </citation>
    <scope>NUCLEOTIDE SEQUENCE</scope>
</reference>
<accession>A0A3S5BNT0</accession>
<dbReference type="Proteomes" id="UP000784294">
    <property type="component" value="Unassembled WGS sequence"/>
</dbReference>
<name>A0A3S5BNT0_9PLAT</name>
<keyword evidence="2" id="KW-1185">Reference proteome</keyword>
<proteinExistence type="predicted"/>
<dbReference type="AlphaFoldDB" id="A0A3S5BNT0"/>
<gene>
    <name evidence="1" type="ORF">PXEA_LOCUS25765</name>
</gene>
<sequence>MVSLTRDVDHPAYSLSVEQMRRVKRRLTNLHFCWAHRRLVSLFHPKDRLGGVTDCDGTTKAPQRKRS</sequence>
<protein>
    <submittedName>
        <fullName evidence="1">Uncharacterized protein</fullName>
    </submittedName>
</protein>
<organism evidence="1 2">
    <name type="scientific">Protopolystoma xenopodis</name>
    <dbReference type="NCBI Taxonomy" id="117903"/>
    <lineage>
        <taxon>Eukaryota</taxon>
        <taxon>Metazoa</taxon>
        <taxon>Spiralia</taxon>
        <taxon>Lophotrochozoa</taxon>
        <taxon>Platyhelminthes</taxon>
        <taxon>Monogenea</taxon>
        <taxon>Polyopisthocotylea</taxon>
        <taxon>Polystomatidea</taxon>
        <taxon>Polystomatidae</taxon>
        <taxon>Protopolystoma</taxon>
    </lineage>
</organism>
<evidence type="ECO:0000313" key="2">
    <source>
        <dbReference type="Proteomes" id="UP000784294"/>
    </source>
</evidence>
<evidence type="ECO:0000313" key="1">
    <source>
        <dbReference type="EMBL" id="VEL32325.1"/>
    </source>
</evidence>